<evidence type="ECO:0000256" key="1">
    <source>
        <dbReference type="ARBA" id="ARBA00004127"/>
    </source>
</evidence>
<feature type="transmembrane region" description="Helical" evidence="12">
    <location>
        <begin position="107"/>
        <end position="124"/>
    </location>
</feature>
<dbReference type="GO" id="GO:0008654">
    <property type="term" value="P:phospholipid biosynthetic process"/>
    <property type="evidence" value="ECO:0007669"/>
    <property type="project" value="UniProtKB-KW"/>
</dbReference>
<evidence type="ECO:0000256" key="10">
    <source>
        <dbReference type="ARBA" id="ARBA00023209"/>
    </source>
</evidence>
<dbReference type="OrthoDB" id="422086at2759"/>
<feature type="transmembrane region" description="Helical" evidence="12">
    <location>
        <begin position="6"/>
        <end position="28"/>
    </location>
</feature>
<accession>A0A9P3LDH8</accession>
<keyword evidence="9 12" id="KW-0472">Membrane</keyword>
<evidence type="ECO:0000313" key="13">
    <source>
        <dbReference type="EMBL" id="GJE91541.1"/>
    </source>
</evidence>
<dbReference type="InterPro" id="IPR007318">
    <property type="entry name" value="Phopholipid_MeTrfase"/>
</dbReference>
<dbReference type="EMBL" id="BPQB01000022">
    <property type="protein sequence ID" value="GJE91541.1"/>
    <property type="molecule type" value="Genomic_DNA"/>
</dbReference>
<keyword evidence="8" id="KW-0443">Lipid metabolism</keyword>
<evidence type="ECO:0000256" key="11">
    <source>
        <dbReference type="ARBA" id="ARBA00023264"/>
    </source>
</evidence>
<evidence type="ECO:0000256" key="6">
    <source>
        <dbReference type="ARBA" id="ARBA00022824"/>
    </source>
</evidence>
<organism evidence="13 14">
    <name type="scientific">Phanerochaete sordida</name>
    <dbReference type="NCBI Taxonomy" id="48140"/>
    <lineage>
        <taxon>Eukaryota</taxon>
        <taxon>Fungi</taxon>
        <taxon>Dikarya</taxon>
        <taxon>Basidiomycota</taxon>
        <taxon>Agaricomycotina</taxon>
        <taxon>Agaricomycetes</taxon>
        <taxon>Polyporales</taxon>
        <taxon>Phanerochaetaceae</taxon>
        <taxon>Phanerochaete</taxon>
    </lineage>
</organism>
<evidence type="ECO:0000256" key="12">
    <source>
        <dbReference type="SAM" id="Phobius"/>
    </source>
</evidence>
<evidence type="ECO:0000256" key="2">
    <source>
        <dbReference type="ARBA" id="ARBA00022516"/>
    </source>
</evidence>
<dbReference type="PANTHER" id="PTHR12714">
    <property type="entry name" value="PROTEIN-S ISOPRENYLCYSTEINE O-METHYLTRANSFERASE"/>
    <property type="match status" value="1"/>
</dbReference>
<dbReference type="GO" id="GO:0004671">
    <property type="term" value="F:protein C-terminal S-isoprenylcysteine carboxyl O-methyltransferase activity"/>
    <property type="evidence" value="ECO:0007669"/>
    <property type="project" value="TreeGrafter"/>
</dbReference>
<gene>
    <name evidence="13" type="ORF">PsYK624_076910</name>
</gene>
<keyword evidence="6" id="KW-0256">Endoplasmic reticulum</keyword>
<evidence type="ECO:0000256" key="9">
    <source>
        <dbReference type="ARBA" id="ARBA00023136"/>
    </source>
</evidence>
<evidence type="ECO:0000256" key="5">
    <source>
        <dbReference type="ARBA" id="ARBA00022692"/>
    </source>
</evidence>
<keyword evidence="3" id="KW-0808">Transferase</keyword>
<comment type="subcellular location">
    <subcellularLocation>
        <location evidence="1">Endomembrane system</location>
        <topology evidence="1">Multi-pass membrane protein</topology>
    </subcellularLocation>
</comment>
<evidence type="ECO:0000313" key="14">
    <source>
        <dbReference type="Proteomes" id="UP000703269"/>
    </source>
</evidence>
<feature type="transmembrane region" description="Helical" evidence="12">
    <location>
        <begin position="162"/>
        <end position="186"/>
    </location>
</feature>
<sequence length="243" mass="27020">MDSSPFSAYIKVAVLIIASICTHISFISPTSNPPLEERAKYAEKRKSFFGDDGLSATHSTCAMTYIFHLVSAFHALAILSALALPIPQAFRELLPEGVGSPTLSYELLLGFGLLAIGTIIRILSYRALDRFFTFYLAIREGHRLVTTGPYSIVRHPSYTGGYLGVIGLSLIHLGPGSTFAELHLWYTTLGRIAGMCQCAAVFYVVWTIYVRMPKEDAVLRERFGDEWQAWAKRTPYKLLPGVY</sequence>
<name>A0A9P3LDH8_9APHY</name>
<keyword evidence="3" id="KW-0489">Methyltransferase</keyword>
<evidence type="ECO:0000256" key="8">
    <source>
        <dbReference type="ARBA" id="ARBA00023098"/>
    </source>
</evidence>
<dbReference type="Pfam" id="PF04191">
    <property type="entry name" value="PEMT"/>
    <property type="match status" value="1"/>
</dbReference>
<dbReference type="GO" id="GO:0005783">
    <property type="term" value="C:endoplasmic reticulum"/>
    <property type="evidence" value="ECO:0007669"/>
    <property type="project" value="TreeGrafter"/>
</dbReference>
<keyword evidence="10" id="KW-0594">Phospholipid biosynthesis</keyword>
<evidence type="ECO:0000256" key="3">
    <source>
        <dbReference type="ARBA" id="ARBA00022603"/>
    </source>
</evidence>
<dbReference type="Gene3D" id="1.20.120.1630">
    <property type="match status" value="1"/>
</dbReference>
<keyword evidence="7 12" id="KW-1133">Transmembrane helix</keyword>
<keyword evidence="14" id="KW-1185">Reference proteome</keyword>
<evidence type="ECO:0000256" key="4">
    <source>
        <dbReference type="ARBA" id="ARBA00022691"/>
    </source>
</evidence>
<keyword evidence="11" id="KW-1208">Phospholipid metabolism</keyword>
<dbReference type="AlphaFoldDB" id="A0A9P3LDH8"/>
<dbReference type="PANTHER" id="PTHR12714:SF9">
    <property type="entry name" value="PROTEIN-S-ISOPRENYLCYSTEINE O-METHYLTRANSFERASE"/>
    <property type="match status" value="1"/>
</dbReference>
<proteinExistence type="predicted"/>
<reference evidence="13 14" key="1">
    <citation type="submission" date="2021-08" db="EMBL/GenBank/DDBJ databases">
        <title>Draft Genome Sequence of Phanerochaete sordida strain YK-624.</title>
        <authorList>
            <person name="Mori T."/>
            <person name="Dohra H."/>
            <person name="Suzuki T."/>
            <person name="Kawagishi H."/>
            <person name="Hirai H."/>
        </authorList>
    </citation>
    <scope>NUCLEOTIDE SEQUENCE [LARGE SCALE GENOMIC DNA]</scope>
    <source>
        <strain evidence="13 14">YK-624</strain>
    </source>
</reference>
<protein>
    <submittedName>
        <fullName evidence="13">Isoprenylcysteine carboxylmethyltransferase family protein</fullName>
    </submittedName>
</protein>
<feature type="transmembrane region" description="Helical" evidence="12">
    <location>
        <begin position="65"/>
        <end position="87"/>
    </location>
</feature>
<keyword evidence="4" id="KW-0949">S-adenosyl-L-methionine</keyword>
<feature type="transmembrane region" description="Helical" evidence="12">
    <location>
        <begin position="192"/>
        <end position="210"/>
    </location>
</feature>
<evidence type="ECO:0000256" key="7">
    <source>
        <dbReference type="ARBA" id="ARBA00022989"/>
    </source>
</evidence>
<keyword evidence="2" id="KW-0444">Lipid biosynthesis</keyword>
<dbReference type="GO" id="GO:0032259">
    <property type="term" value="P:methylation"/>
    <property type="evidence" value="ECO:0007669"/>
    <property type="project" value="UniProtKB-KW"/>
</dbReference>
<dbReference type="Proteomes" id="UP000703269">
    <property type="component" value="Unassembled WGS sequence"/>
</dbReference>
<keyword evidence="5 12" id="KW-0812">Transmembrane</keyword>
<comment type="caution">
    <text evidence="13">The sequence shown here is derived from an EMBL/GenBank/DDBJ whole genome shotgun (WGS) entry which is preliminary data.</text>
</comment>